<protein>
    <submittedName>
        <fullName evidence="1">Uncharacterized protein</fullName>
    </submittedName>
</protein>
<name>A0ABS8AFZ4_9BACT</name>
<dbReference type="EMBL" id="JAJADQ010000006">
    <property type="protein sequence ID" value="MCB2378627.1"/>
    <property type="molecule type" value="Genomic_DNA"/>
</dbReference>
<dbReference type="RefSeq" id="WP_226186535.1">
    <property type="nucleotide sequence ID" value="NZ_JAJADQ010000006.1"/>
</dbReference>
<evidence type="ECO:0000313" key="2">
    <source>
        <dbReference type="Proteomes" id="UP001165297"/>
    </source>
</evidence>
<keyword evidence="2" id="KW-1185">Reference proteome</keyword>
<accession>A0ABS8AFZ4</accession>
<comment type="caution">
    <text evidence="1">The sequence shown here is derived from an EMBL/GenBank/DDBJ whole genome shotgun (WGS) entry which is preliminary data.</text>
</comment>
<reference evidence="1" key="1">
    <citation type="submission" date="2021-10" db="EMBL/GenBank/DDBJ databases">
        <authorList>
            <person name="Dean J.D."/>
            <person name="Kim M.K."/>
            <person name="Newey C.N."/>
            <person name="Stoker T.S."/>
            <person name="Thompson D.W."/>
            <person name="Grose J.H."/>
        </authorList>
    </citation>
    <scope>NUCLEOTIDE SEQUENCE</scope>
    <source>
        <strain evidence="1">BT635</strain>
    </source>
</reference>
<organism evidence="1 2">
    <name type="scientific">Hymenobacter nitidus</name>
    <dbReference type="NCBI Taxonomy" id="2880929"/>
    <lineage>
        <taxon>Bacteria</taxon>
        <taxon>Pseudomonadati</taxon>
        <taxon>Bacteroidota</taxon>
        <taxon>Cytophagia</taxon>
        <taxon>Cytophagales</taxon>
        <taxon>Hymenobacteraceae</taxon>
        <taxon>Hymenobacter</taxon>
    </lineage>
</organism>
<gene>
    <name evidence="1" type="ORF">LGH70_13585</name>
</gene>
<sequence>MVSYSLQAQPSILGRDLPVSLQAYAVPPPPEPFYIRRVIEAQPRQRGLGISKFGLFAPYRMLVVAQGVGPELTAALRARLPASAAAQPLVLRLTSINASSLLANGKLNTAGELAAEYYAQRPDSSYYLVARTYATDQQQVTATTPEQSAPLLLAALLQQSLEQVSRADWTQPGPAYTLAQLQQPGTAPYPIRTETWRMGIYRSFFEFRHNEPGRPDNVSVDARAYRNTEWQGKRAVNPSVLTPEGKHVALTDAWGFCDGRQVYIQFQGEYYLLEQRGPNFMFFAPDFNNTSGGVINAGPPRKAFSLDMRTGLILDYQGTEGAATNLAQRPTHLIVYRRRPGPSLPVSIDNGAVGQLGTDQYLSIPWQAAGQPVHLCVGEACLEVVPDPNAPTYLELRPEGGAKLVAVPARQGEEQVNKLADR</sequence>
<evidence type="ECO:0000313" key="1">
    <source>
        <dbReference type="EMBL" id="MCB2378627.1"/>
    </source>
</evidence>
<proteinExistence type="predicted"/>
<dbReference type="Proteomes" id="UP001165297">
    <property type="component" value="Unassembled WGS sequence"/>
</dbReference>